<keyword evidence="6" id="KW-1185">Reference proteome</keyword>
<feature type="transmembrane region" description="Helical" evidence="1">
    <location>
        <begin position="85"/>
        <end position="102"/>
    </location>
</feature>
<accession>A0A316UGZ2</accession>
<keyword evidence="1" id="KW-1133">Transmembrane helix</keyword>
<comment type="domain">
    <text evidence="1">The C4-type zinc finger motif is necessary both for its ER three-way tubular junction localization and formation.</text>
</comment>
<dbReference type="STRING" id="1684307.A0A316UGZ2"/>
<dbReference type="GO" id="GO:0098826">
    <property type="term" value="C:endoplasmic reticulum tubular network membrane"/>
    <property type="evidence" value="ECO:0007669"/>
    <property type="project" value="UniProtKB-UniRule"/>
</dbReference>
<reference evidence="5 6" key="1">
    <citation type="journal article" date="2018" name="Mol. Biol. Evol.">
        <title>Broad Genomic Sampling Reveals a Smut Pathogenic Ancestry of the Fungal Clade Ustilaginomycotina.</title>
        <authorList>
            <person name="Kijpornyongpan T."/>
            <person name="Mondo S.J."/>
            <person name="Barry K."/>
            <person name="Sandor L."/>
            <person name="Lee J."/>
            <person name="Lipzen A."/>
            <person name="Pangilinan J."/>
            <person name="LaButti K."/>
            <person name="Hainaut M."/>
            <person name="Henrissat B."/>
            <person name="Grigoriev I.V."/>
            <person name="Spatafora J.W."/>
            <person name="Aime M.C."/>
        </authorList>
    </citation>
    <scope>NUCLEOTIDE SEQUENCE [LARGE SCALE GENOMIC DNA]</scope>
    <source>
        <strain evidence="5 6">MCA 4718</strain>
    </source>
</reference>
<feature type="compositionally biased region" description="Low complexity" evidence="3">
    <location>
        <begin position="168"/>
        <end position="186"/>
    </location>
</feature>
<keyword evidence="1" id="KW-0863">Zinc-finger</keyword>
<feature type="compositionally biased region" description="Polar residues" evidence="3">
    <location>
        <begin position="297"/>
        <end position="315"/>
    </location>
</feature>
<dbReference type="Pfam" id="PF10058">
    <property type="entry name" value="Zn_ribbon_10"/>
    <property type="match status" value="1"/>
</dbReference>
<evidence type="ECO:0000259" key="4">
    <source>
        <dbReference type="Pfam" id="PF10058"/>
    </source>
</evidence>
<dbReference type="EMBL" id="KZ819323">
    <property type="protein sequence ID" value="PWN22445.1"/>
    <property type="molecule type" value="Genomic_DNA"/>
</dbReference>
<dbReference type="AlphaFoldDB" id="A0A316UGZ2"/>
<keyword evidence="1" id="KW-0862">Zinc</keyword>
<feature type="domain" description="Lunapark zinc ribbon" evidence="4">
    <location>
        <begin position="236"/>
        <end position="293"/>
    </location>
</feature>
<comment type="subcellular location">
    <subcellularLocation>
        <location evidence="1">Endoplasmic reticulum membrane</location>
        <topology evidence="1">Multi-pass membrane protein</topology>
    </subcellularLocation>
</comment>
<feature type="coiled-coil region" evidence="2">
    <location>
        <begin position="114"/>
        <end position="141"/>
    </location>
</feature>
<organism evidence="5 6">
    <name type="scientific">Pseudomicrostroma glucosiphilum</name>
    <dbReference type="NCBI Taxonomy" id="1684307"/>
    <lineage>
        <taxon>Eukaryota</taxon>
        <taxon>Fungi</taxon>
        <taxon>Dikarya</taxon>
        <taxon>Basidiomycota</taxon>
        <taxon>Ustilaginomycotina</taxon>
        <taxon>Exobasidiomycetes</taxon>
        <taxon>Microstromatales</taxon>
        <taxon>Microstromatales incertae sedis</taxon>
        <taxon>Pseudomicrostroma</taxon>
    </lineage>
</organism>
<dbReference type="OrthoDB" id="1725934at2759"/>
<evidence type="ECO:0000313" key="6">
    <source>
        <dbReference type="Proteomes" id="UP000245942"/>
    </source>
</evidence>
<comment type="similarity">
    <text evidence="1">Belongs to the lunapark family.</text>
</comment>
<dbReference type="RefSeq" id="XP_025349605.1">
    <property type="nucleotide sequence ID" value="XM_025494146.1"/>
</dbReference>
<feature type="transmembrane region" description="Helical" evidence="1">
    <location>
        <begin position="52"/>
        <end position="73"/>
    </location>
</feature>
<name>A0A316UGZ2_9BASI</name>
<dbReference type="InterPro" id="IPR040115">
    <property type="entry name" value="Lnp"/>
</dbReference>
<dbReference type="GO" id="GO:1903373">
    <property type="term" value="P:positive regulation of endoplasmic reticulum tubular network organization"/>
    <property type="evidence" value="ECO:0007669"/>
    <property type="project" value="UniProtKB-UniRule"/>
</dbReference>
<keyword evidence="1" id="KW-0812">Transmembrane</keyword>
<keyword evidence="2" id="KW-0175">Coiled coil</keyword>
<dbReference type="PANTHER" id="PTHR22166">
    <property type="entry name" value="ENDOPLASMIC RETICULUM JUNCTION FORMATION PROTEIN LUNAPARK"/>
    <property type="match status" value="1"/>
</dbReference>
<keyword evidence="1" id="KW-0472">Membrane</keyword>
<feature type="region of interest" description="Disordered" evidence="3">
    <location>
        <begin position="155"/>
        <end position="233"/>
    </location>
</feature>
<feature type="region of interest" description="Disordered" evidence="3">
    <location>
        <begin position="297"/>
        <end position="401"/>
    </location>
</feature>
<dbReference type="GeneID" id="37015880"/>
<keyword evidence="1" id="KW-0479">Metal-binding</keyword>
<evidence type="ECO:0000256" key="1">
    <source>
        <dbReference type="RuleBase" id="RU367073"/>
    </source>
</evidence>
<gene>
    <name evidence="5" type="ORF">BCV69DRAFT_297736</name>
</gene>
<dbReference type="Proteomes" id="UP000245942">
    <property type="component" value="Unassembled WGS sequence"/>
</dbReference>
<proteinExistence type="inferred from homology"/>
<keyword evidence="1" id="KW-0256">Endoplasmic reticulum</keyword>
<dbReference type="GO" id="GO:0071788">
    <property type="term" value="P:endoplasmic reticulum tubular network maintenance"/>
    <property type="evidence" value="ECO:0007669"/>
    <property type="project" value="UniProtKB-UniRule"/>
</dbReference>
<protein>
    <recommendedName>
        <fullName evidence="1">Endoplasmic reticulum junction formation protein lunapark</fullName>
    </recommendedName>
</protein>
<comment type="function">
    <text evidence="1">Plays a role in determining ER morphology.</text>
</comment>
<dbReference type="PANTHER" id="PTHR22166:SF12">
    <property type="entry name" value="ENDOPLASMIC RETICULUM JUNCTION FORMATION PROTEIN LUNAPARK"/>
    <property type="match status" value="1"/>
</dbReference>
<dbReference type="GO" id="GO:0008270">
    <property type="term" value="F:zinc ion binding"/>
    <property type="evidence" value="ECO:0007669"/>
    <property type="project" value="UniProtKB-KW"/>
</dbReference>
<evidence type="ECO:0000313" key="5">
    <source>
        <dbReference type="EMBL" id="PWN22445.1"/>
    </source>
</evidence>
<feature type="compositionally biased region" description="Low complexity" evidence="3">
    <location>
        <begin position="220"/>
        <end position="233"/>
    </location>
</feature>
<evidence type="ECO:0000256" key="3">
    <source>
        <dbReference type="SAM" id="MobiDB-lite"/>
    </source>
</evidence>
<dbReference type="InterPro" id="IPR019273">
    <property type="entry name" value="Lunapark_Znf"/>
</dbReference>
<evidence type="ECO:0000256" key="2">
    <source>
        <dbReference type="SAM" id="Coils"/>
    </source>
</evidence>
<sequence>MSAFTLLARPFRWFRKAPKTEYEEVLADLTAEIDHVQSNLVQVQARKRRATLILPFWASILWLVWTVVMYFLGELQMSTFSSSNAWIIWGPVLLVPFLIFFTRRIVRWWYKRVQAAEEEHLKDLQRQRRAKIEEIKRATKYDHLRLLLEKYDDEKKPVTSQQGRVAAGPQTPMKGGKPQQQGQAPGSAVARPPVPGQQPLPSAMRGSQGTGAPTPAGFGQPQAQSRAPAAPAQRTWLDRMADSVLGADPSSTALGPEQKYALICVSCKRHNGLARKEEFEEVQYICPHCGVFNTRRPSSMPVSSPWRASQAQETSSGEKSRSDVTAGKSGTEAARGFSSSLLRNDAARDGTDSPPPATPLARHSDDEEDEVEEHEIRDASVGAKGGVTKRRSGRLAGMELD</sequence>
<feature type="coiled-coil region" evidence="2">
    <location>
        <begin position="19"/>
        <end position="46"/>
    </location>
</feature>